<dbReference type="AlphaFoldDB" id="A0A3T0N859"/>
<reference evidence="3 4" key="1">
    <citation type="submission" date="2018-10" db="EMBL/GenBank/DDBJ databases">
        <title>Parasedimentitalea marina sp. nov., a psychrophilic bacterium isolated from deep seawater of the New Britain Trench.</title>
        <authorList>
            <person name="Cao J."/>
        </authorList>
    </citation>
    <scope>NUCLEOTIDE SEQUENCE [LARGE SCALE GENOMIC DNA]</scope>
    <source>
        <strain evidence="3 4">W43</strain>
    </source>
</reference>
<dbReference type="Pfam" id="PF01408">
    <property type="entry name" value="GFO_IDH_MocA"/>
    <property type="match status" value="1"/>
</dbReference>
<dbReference type="PANTHER" id="PTHR43377:SF1">
    <property type="entry name" value="BILIVERDIN REDUCTASE A"/>
    <property type="match status" value="1"/>
</dbReference>
<dbReference type="Gene3D" id="3.40.50.720">
    <property type="entry name" value="NAD(P)-binding Rossmann-like Domain"/>
    <property type="match status" value="1"/>
</dbReference>
<evidence type="ECO:0000313" key="4">
    <source>
        <dbReference type="Proteomes" id="UP000283063"/>
    </source>
</evidence>
<keyword evidence="4" id="KW-1185">Reference proteome</keyword>
<dbReference type="InterPro" id="IPR000683">
    <property type="entry name" value="Gfo/Idh/MocA-like_OxRdtase_N"/>
</dbReference>
<proteinExistence type="predicted"/>
<dbReference type="OrthoDB" id="9792935at2"/>
<feature type="domain" description="Gfo/Idh/MocA-like oxidoreductase N-terminal" evidence="1">
    <location>
        <begin position="33"/>
        <end position="150"/>
    </location>
</feature>
<protein>
    <submittedName>
        <fullName evidence="3">Gfo/Idh/MocA family oxidoreductase</fullName>
    </submittedName>
</protein>
<dbReference type="SUPFAM" id="SSF51735">
    <property type="entry name" value="NAD(P)-binding Rossmann-fold domains"/>
    <property type="match status" value="1"/>
</dbReference>
<evidence type="ECO:0000313" key="3">
    <source>
        <dbReference type="EMBL" id="AZV80169.1"/>
    </source>
</evidence>
<dbReference type="KEGG" id="sedi:EBB79_21250"/>
<sequence>MPHQQGRQESLVVSQRPVLENWSQPVSTATNKFSVAIVGFGWWGKHFANRLKSHKTIHIAGVVEPVEANHPNIQAMGLQIFSSLEEAINHDDVDAAILTTPNPLHEEQVIACANAGKHVFCEKPLGLTADSARRSMAACQKAGVQLGIGHERRFEPALLALKSALDKAELGTIMHAEAAFSHDKLIGTPKDDWRTSKAVSPAAGMTAMGIHLTDLFISFFGRVKTVQAMTASRSLGWETGDVVTAQLGFESGVTATLSAVLHTPHFIRMHVFGTEEWIEVLNDTHPDTPGGKVQFLRSRTGTPIQQTAYDWDDAVTRNLEAFVDAAQGRTVYPFSPEEMVHNIEVLEAITLSAEENRTILLEDI</sequence>
<evidence type="ECO:0000259" key="2">
    <source>
        <dbReference type="Pfam" id="PF22725"/>
    </source>
</evidence>
<organism evidence="3 4">
    <name type="scientific">Parasedimentitalea marina</name>
    <dbReference type="NCBI Taxonomy" id="2483033"/>
    <lineage>
        <taxon>Bacteria</taxon>
        <taxon>Pseudomonadati</taxon>
        <taxon>Pseudomonadota</taxon>
        <taxon>Alphaproteobacteria</taxon>
        <taxon>Rhodobacterales</taxon>
        <taxon>Paracoccaceae</taxon>
        <taxon>Parasedimentitalea</taxon>
    </lineage>
</organism>
<dbReference type="InterPro" id="IPR051450">
    <property type="entry name" value="Gfo/Idh/MocA_Oxidoreductases"/>
</dbReference>
<gene>
    <name evidence="3" type="ORF">EBB79_21250</name>
</gene>
<evidence type="ECO:0000259" key="1">
    <source>
        <dbReference type="Pfam" id="PF01408"/>
    </source>
</evidence>
<dbReference type="InterPro" id="IPR055170">
    <property type="entry name" value="GFO_IDH_MocA-like_dom"/>
</dbReference>
<name>A0A3T0N859_9RHOB</name>
<dbReference type="Pfam" id="PF22725">
    <property type="entry name" value="GFO_IDH_MocA_C3"/>
    <property type="match status" value="1"/>
</dbReference>
<dbReference type="GO" id="GO:0000166">
    <property type="term" value="F:nucleotide binding"/>
    <property type="evidence" value="ECO:0007669"/>
    <property type="project" value="InterPro"/>
</dbReference>
<accession>A0A3T0N859</accession>
<dbReference type="Gene3D" id="3.30.360.10">
    <property type="entry name" value="Dihydrodipicolinate Reductase, domain 2"/>
    <property type="match status" value="1"/>
</dbReference>
<dbReference type="SUPFAM" id="SSF55347">
    <property type="entry name" value="Glyceraldehyde-3-phosphate dehydrogenase-like, C-terminal domain"/>
    <property type="match status" value="1"/>
</dbReference>
<feature type="domain" description="GFO/IDH/MocA-like oxidoreductase" evidence="2">
    <location>
        <begin position="159"/>
        <end position="279"/>
    </location>
</feature>
<dbReference type="InterPro" id="IPR036291">
    <property type="entry name" value="NAD(P)-bd_dom_sf"/>
</dbReference>
<dbReference type="EMBL" id="CP033219">
    <property type="protein sequence ID" value="AZV80169.1"/>
    <property type="molecule type" value="Genomic_DNA"/>
</dbReference>
<dbReference type="PANTHER" id="PTHR43377">
    <property type="entry name" value="BILIVERDIN REDUCTASE A"/>
    <property type="match status" value="1"/>
</dbReference>
<dbReference type="Proteomes" id="UP000283063">
    <property type="component" value="Chromosome"/>
</dbReference>